<reference evidence="3" key="1">
    <citation type="submission" date="2021-01" db="EMBL/GenBank/DDBJ databases">
        <authorList>
            <person name="Corre E."/>
            <person name="Pelletier E."/>
            <person name="Niang G."/>
            <person name="Scheremetjew M."/>
            <person name="Finn R."/>
            <person name="Kale V."/>
            <person name="Holt S."/>
            <person name="Cochrane G."/>
            <person name="Meng A."/>
            <person name="Brown T."/>
            <person name="Cohen L."/>
        </authorList>
    </citation>
    <scope>NUCLEOTIDE SEQUENCE</scope>
    <source>
        <strain evidence="3">CCMP622</strain>
    </source>
</reference>
<keyword evidence="2" id="KW-0812">Transmembrane</keyword>
<accession>A0A7S2TTT5</accession>
<feature type="transmembrane region" description="Helical" evidence="2">
    <location>
        <begin position="207"/>
        <end position="227"/>
    </location>
</feature>
<sequence length="340" mass="37418">MRKVRMNRDKKMSSIFLAIFCTGRSLESFAFFVTAAFFARYSANVVITNFAATLGAGLMLSILQDTLSILPRLRKEWHHVVINAILLSNSNLCSMAGLKYCGAYRYLLLSFLSHSVGPLTAYIFGSRGSQHPGSLKGSAVMLVALTALSMSTAYVEAQTPMGKVYGLPKAAVGFVLMLLSAVFEQLRMRYTKVLNVNKLGSSRSLHAVTVMMSAILQLPLALMLYALGYEATEFQMGTIPYLFMILFIMTYCIVFRFYITGVGKRISRKQRVVFTDFVVHVVVGSVLDFLRGLGDCTVFSTSFALAALLGLRLTLGKPKSSKDGLPFYDRPTKDGTQAAD</sequence>
<feature type="transmembrane region" description="Helical" evidence="2">
    <location>
        <begin position="239"/>
        <end position="259"/>
    </location>
</feature>
<gene>
    <name evidence="3" type="ORF">LSP00402_LOCUS11815</name>
</gene>
<feature type="transmembrane region" description="Helical" evidence="2">
    <location>
        <begin position="41"/>
        <end position="60"/>
    </location>
</feature>
<proteinExistence type="predicted"/>
<dbReference type="AlphaFoldDB" id="A0A7S2TTT5"/>
<feature type="transmembrane region" description="Helical" evidence="2">
    <location>
        <begin position="104"/>
        <end position="125"/>
    </location>
</feature>
<evidence type="ECO:0000313" key="3">
    <source>
        <dbReference type="EMBL" id="CAD9767643.1"/>
    </source>
</evidence>
<dbReference type="EMBL" id="HBHP01019034">
    <property type="protein sequence ID" value="CAD9767643.1"/>
    <property type="molecule type" value="Transcribed_RNA"/>
</dbReference>
<evidence type="ECO:0000256" key="2">
    <source>
        <dbReference type="SAM" id="Phobius"/>
    </source>
</evidence>
<keyword evidence="2" id="KW-1133">Transmembrane helix</keyword>
<feature type="transmembrane region" description="Helical" evidence="2">
    <location>
        <begin position="137"/>
        <end position="155"/>
    </location>
</feature>
<feature type="region of interest" description="Disordered" evidence="1">
    <location>
        <begin position="320"/>
        <end position="340"/>
    </location>
</feature>
<name>A0A7S2TTT5_9EUKA</name>
<evidence type="ECO:0000256" key="1">
    <source>
        <dbReference type="SAM" id="MobiDB-lite"/>
    </source>
</evidence>
<keyword evidence="2" id="KW-0472">Membrane</keyword>
<feature type="transmembrane region" description="Helical" evidence="2">
    <location>
        <begin position="167"/>
        <end position="186"/>
    </location>
</feature>
<feature type="transmembrane region" description="Helical" evidence="2">
    <location>
        <begin position="80"/>
        <end position="98"/>
    </location>
</feature>
<organism evidence="3">
    <name type="scientific">Lotharella oceanica</name>
    <dbReference type="NCBI Taxonomy" id="641309"/>
    <lineage>
        <taxon>Eukaryota</taxon>
        <taxon>Sar</taxon>
        <taxon>Rhizaria</taxon>
        <taxon>Cercozoa</taxon>
        <taxon>Chlorarachniophyceae</taxon>
        <taxon>Lotharella</taxon>
    </lineage>
</organism>
<protein>
    <submittedName>
        <fullName evidence="3">Uncharacterized protein</fullName>
    </submittedName>
</protein>